<dbReference type="InParanoid" id="K0KKC0"/>
<dbReference type="GO" id="GO:0005886">
    <property type="term" value="C:plasma membrane"/>
    <property type="evidence" value="ECO:0007669"/>
    <property type="project" value="InterPro"/>
</dbReference>
<accession>K0KKC0</accession>
<name>K0KKC0_WICCF</name>
<dbReference type="GO" id="GO:0031505">
    <property type="term" value="P:fungal-type cell wall organization"/>
    <property type="evidence" value="ECO:0007669"/>
    <property type="project" value="TreeGrafter"/>
</dbReference>
<comment type="caution">
    <text evidence="3">The sequence shown here is derived from an EMBL/GenBank/DDBJ whole genome shotgun (WGS) entry which is preliminary data.</text>
</comment>
<keyword evidence="2" id="KW-0812">Transmembrane</keyword>
<evidence type="ECO:0000313" key="4">
    <source>
        <dbReference type="Proteomes" id="UP000009328"/>
    </source>
</evidence>
<evidence type="ECO:0000313" key="3">
    <source>
        <dbReference type="EMBL" id="CCH41914.1"/>
    </source>
</evidence>
<dbReference type="HOGENOM" id="CLU_746402_0_0_1"/>
<feature type="transmembrane region" description="Helical" evidence="2">
    <location>
        <begin position="173"/>
        <end position="193"/>
    </location>
</feature>
<gene>
    <name evidence="3" type="ORF">BN7_1453</name>
</gene>
<evidence type="ECO:0000256" key="1">
    <source>
        <dbReference type="SAM" id="MobiDB-lite"/>
    </source>
</evidence>
<evidence type="ECO:0000256" key="2">
    <source>
        <dbReference type="SAM" id="Phobius"/>
    </source>
</evidence>
<dbReference type="Proteomes" id="UP000009328">
    <property type="component" value="Unassembled WGS sequence"/>
</dbReference>
<feature type="transmembrane region" description="Helical" evidence="2">
    <location>
        <begin position="226"/>
        <end position="248"/>
    </location>
</feature>
<keyword evidence="2" id="KW-1133">Transmembrane helix</keyword>
<dbReference type="AlphaFoldDB" id="K0KKC0"/>
<protein>
    <submittedName>
        <fullName evidence="3">Membrane protein</fullName>
    </submittedName>
</protein>
<feature type="region of interest" description="Disordered" evidence="1">
    <location>
        <begin position="265"/>
        <end position="371"/>
    </location>
</feature>
<reference evidence="3 4" key="1">
    <citation type="journal article" date="2012" name="Eukaryot. Cell">
        <title>Draft genome sequence of Wickerhamomyces ciferrii NRRL Y-1031 F-60-10.</title>
        <authorList>
            <person name="Schneider J."/>
            <person name="Andrea H."/>
            <person name="Blom J."/>
            <person name="Jaenicke S."/>
            <person name="Ruckert C."/>
            <person name="Schorsch C."/>
            <person name="Szczepanowski R."/>
            <person name="Farwick M."/>
            <person name="Goesmann A."/>
            <person name="Puhler A."/>
            <person name="Schaffer S."/>
            <person name="Tauch A."/>
            <person name="Kohler T."/>
            <person name="Brinkrolf K."/>
        </authorList>
    </citation>
    <scope>NUCLEOTIDE SEQUENCE [LARGE SCALE GENOMIC DNA]</scope>
    <source>
        <strain evidence="4">ATCC 14091 / BCRC 22168 / CBS 111 / JCM 3599 / NBRC 0793 / NRRL Y-1031 F-60-10</strain>
    </source>
</reference>
<dbReference type="Pfam" id="PF06687">
    <property type="entry name" value="SUR7"/>
    <property type="match status" value="1"/>
</dbReference>
<feature type="transmembrane region" description="Helical" evidence="2">
    <location>
        <begin position="7"/>
        <end position="28"/>
    </location>
</feature>
<feature type="transmembrane region" description="Helical" evidence="2">
    <location>
        <begin position="142"/>
        <end position="161"/>
    </location>
</feature>
<dbReference type="EMBL" id="CAIF01000030">
    <property type="protein sequence ID" value="CCH41914.1"/>
    <property type="molecule type" value="Genomic_DNA"/>
</dbReference>
<keyword evidence="4" id="KW-1185">Reference proteome</keyword>
<dbReference type="PANTHER" id="PTHR28019">
    <property type="entry name" value="CELL MEMBRANE PROTEIN YLR413W-RELATED"/>
    <property type="match status" value="1"/>
</dbReference>
<dbReference type="GO" id="GO:0051285">
    <property type="term" value="C:cell cortex of cell tip"/>
    <property type="evidence" value="ECO:0007669"/>
    <property type="project" value="TreeGrafter"/>
</dbReference>
<feature type="compositionally biased region" description="Basic and acidic residues" evidence="1">
    <location>
        <begin position="324"/>
        <end position="355"/>
    </location>
</feature>
<feature type="compositionally biased region" description="Polar residues" evidence="1">
    <location>
        <begin position="268"/>
        <end position="277"/>
    </location>
</feature>
<keyword evidence="2" id="KW-0472">Membrane</keyword>
<proteinExistence type="predicted"/>
<organism evidence="3 4">
    <name type="scientific">Wickerhamomyces ciferrii (strain ATCC 14091 / BCRC 22168 / CBS 111 / JCM 3599 / NBRC 0793 / NRRL Y-1031 F-60-10)</name>
    <name type="common">Yeast</name>
    <name type="synonym">Pichia ciferrii</name>
    <dbReference type="NCBI Taxonomy" id="1206466"/>
    <lineage>
        <taxon>Eukaryota</taxon>
        <taxon>Fungi</taxon>
        <taxon>Dikarya</taxon>
        <taxon>Ascomycota</taxon>
        <taxon>Saccharomycotina</taxon>
        <taxon>Saccharomycetes</taxon>
        <taxon>Phaffomycetales</taxon>
        <taxon>Wickerhamomycetaceae</taxon>
        <taxon>Wickerhamomyces</taxon>
    </lineage>
</organism>
<dbReference type="InterPro" id="IPR052413">
    <property type="entry name" value="SUR7_domain"/>
</dbReference>
<dbReference type="PANTHER" id="PTHR28019:SF2">
    <property type="entry name" value="CELL MEMBRANE PROTEIN YLR413W-RELATED"/>
    <property type="match status" value="1"/>
</dbReference>
<dbReference type="InterPro" id="IPR009571">
    <property type="entry name" value="SUR7/Rim9-like_fungi"/>
</dbReference>
<sequence length="371" mass="42403">MFKRYVLFTIYLPAIFSFLCLILIAITISGQSNKARGSIYSLKVDFKDIVYSRIIQPENRTLYAESLLNRVYYIGLWGYCSTDYPERSKDWLYCSSQDPPYRFDPYDLILKEAFIYPRQKRQISSILFPDGVTMNKVDNSTIFALLWVSLIFSGLMFLYYCGAGGYSVAKPSVIIYPLLLINITCLIVVGALSNVKFGKIAKSFNSTNGRYGISASLGNRNFYTMIWISLSLQIISLSMTFIGNSFLFQNPDYKMSRLEQQDKINRLGRSNTRPLNQTSISSSRPRSPSPTPSQLFDRVSGLERGRSTTRPTRPMILPPVETTNIDRTRIQRREEIHVETGEAPPRYEEINKDQLHTGNTLPDNHGSSDRQ</sequence>